<dbReference type="GeneID" id="81622265"/>
<reference evidence="1" key="1">
    <citation type="submission" date="2022-12" db="EMBL/GenBank/DDBJ databases">
        <authorList>
            <person name="Petersen C."/>
        </authorList>
    </citation>
    <scope>NUCLEOTIDE SEQUENCE</scope>
    <source>
        <strain evidence="1">IBT 30728</strain>
    </source>
</reference>
<sequence length="149" mass="16549">MGESIDEDIIRSNVLISISQHQIVLRLCSFPVEVMGSFMSHEESCHGENLQDQTQCHRVDPKWTTFLTVMFASGKIGRLLLWDPASGALTGLPTNDCHRVLFLYSLNDVSRSPESTPTLVFPDSHFACGRRTALARDMSNAAKFNPLPA</sequence>
<reference evidence="1" key="2">
    <citation type="journal article" date="2023" name="IMA Fungus">
        <title>Comparative genomic study of the Penicillium genus elucidates a diverse pangenome and 15 lateral gene transfer events.</title>
        <authorList>
            <person name="Petersen C."/>
            <person name="Sorensen T."/>
            <person name="Nielsen M.R."/>
            <person name="Sondergaard T.E."/>
            <person name="Sorensen J.L."/>
            <person name="Fitzpatrick D.A."/>
            <person name="Frisvad J.C."/>
            <person name="Nielsen K.L."/>
        </authorList>
    </citation>
    <scope>NUCLEOTIDE SEQUENCE</scope>
    <source>
        <strain evidence="1">IBT 30728</strain>
    </source>
</reference>
<dbReference type="Proteomes" id="UP001148312">
    <property type="component" value="Unassembled WGS sequence"/>
</dbReference>
<dbReference type="EMBL" id="JAPWDQ010000003">
    <property type="protein sequence ID" value="KAJ5490846.1"/>
    <property type="molecule type" value="Genomic_DNA"/>
</dbReference>
<name>A0A9W9XEW6_9EURO</name>
<comment type="caution">
    <text evidence="1">The sequence shown here is derived from an EMBL/GenBank/DDBJ whole genome shotgun (WGS) entry which is preliminary data.</text>
</comment>
<keyword evidence="2" id="KW-1185">Reference proteome</keyword>
<dbReference type="RefSeq" id="XP_056791975.1">
    <property type="nucleotide sequence ID" value="XM_056932016.1"/>
</dbReference>
<proteinExistence type="predicted"/>
<dbReference type="AlphaFoldDB" id="A0A9W9XEW6"/>
<accession>A0A9W9XEW6</accession>
<protein>
    <submittedName>
        <fullName evidence="1">Uncharacterized protein</fullName>
    </submittedName>
</protein>
<evidence type="ECO:0000313" key="1">
    <source>
        <dbReference type="EMBL" id="KAJ5490846.1"/>
    </source>
</evidence>
<evidence type="ECO:0000313" key="2">
    <source>
        <dbReference type="Proteomes" id="UP001148312"/>
    </source>
</evidence>
<gene>
    <name evidence="1" type="ORF">N7539_002413</name>
</gene>
<organism evidence="1 2">
    <name type="scientific">Penicillium diatomitis</name>
    <dbReference type="NCBI Taxonomy" id="2819901"/>
    <lineage>
        <taxon>Eukaryota</taxon>
        <taxon>Fungi</taxon>
        <taxon>Dikarya</taxon>
        <taxon>Ascomycota</taxon>
        <taxon>Pezizomycotina</taxon>
        <taxon>Eurotiomycetes</taxon>
        <taxon>Eurotiomycetidae</taxon>
        <taxon>Eurotiales</taxon>
        <taxon>Aspergillaceae</taxon>
        <taxon>Penicillium</taxon>
    </lineage>
</organism>